<dbReference type="AlphaFoldDB" id="A0A5B7KLX3"/>
<evidence type="ECO:0000256" key="1">
    <source>
        <dbReference type="SAM" id="MobiDB-lite"/>
    </source>
</evidence>
<protein>
    <submittedName>
        <fullName evidence="2">Uncharacterized protein</fullName>
    </submittedName>
</protein>
<gene>
    <name evidence="2" type="ORF">E2C01_101411</name>
</gene>
<proteinExistence type="predicted"/>
<organism evidence="2 3">
    <name type="scientific">Portunus trituberculatus</name>
    <name type="common">Swimming crab</name>
    <name type="synonym">Neptunus trituberculatus</name>
    <dbReference type="NCBI Taxonomy" id="210409"/>
    <lineage>
        <taxon>Eukaryota</taxon>
        <taxon>Metazoa</taxon>
        <taxon>Ecdysozoa</taxon>
        <taxon>Arthropoda</taxon>
        <taxon>Crustacea</taxon>
        <taxon>Multicrustacea</taxon>
        <taxon>Malacostraca</taxon>
        <taxon>Eumalacostraca</taxon>
        <taxon>Eucarida</taxon>
        <taxon>Decapoda</taxon>
        <taxon>Pleocyemata</taxon>
        <taxon>Brachyura</taxon>
        <taxon>Eubrachyura</taxon>
        <taxon>Portunoidea</taxon>
        <taxon>Portunidae</taxon>
        <taxon>Portuninae</taxon>
        <taxon>Portunus</taxon>
    </lineage>
</organism>
<dbReference type="Proteomes" id="UP000324222">
    <property type="component" value="Unassembled WGS sequence"/>
</dbReference>
<accession>A0A5B7KLX3</accession>
<dbReference type="EMBL" id="VSRR010147062">
    <property type="protein sequence ID" value="MPD05655.1"/>
    <property type="molecule type" value="Genomic_DNA"/>
</dbReference>
<sequence>MSAIDVTDNCHDDTVDGSVQGESESCSVYPHSVRERKGVVNKICR</sequence>
<evidence type="ECO:0000313" key="3">
    <source>
        <dbReference type="Proteomes" id="UP000324222"/>
    </source>
</evidence>
<keyword evidence="3" id="KW-1185">Reference proteome</keyword>
<feature type="region of interest" description="Disordered" evidence="1">
    <location>
        <begin position="1"/>
        <end position="24"/>
    </location>
</feature>
<evidence type="ECO:0000313" key="2">
    <source>
        <dbReference type="EMBL" id="MPD05655.1"/>
    </source>
</evidence>
<name>A0A5B7KLX3_PORTR</name>
<reference evidence="2 3" key="1">
    <citation type="submission" date="2019-05" db="EMBL/GenBank/DDBJ databases">
        <title>Another draft genome of Portunus trituberculatus and its Hox gene families provides insights of decapod evolution.</title>
        <authorList>
            <person name="Jeong J.-H."/>
            <person name="Song I."/>
            <person name="Kim S."/>
            <person name="Choi T."/>
            <person name="Kim D."/>
            <person name="Ryu S."/>
            <person name="Kim W."/>
        </authorList>
    </citation>
    <scope>NUCLEOTIDE SEQUENCE [LARGE SCALE GENOMIC DNA]</scope>
    <source>
        <tissue evidence="2">Muscle</tissue>
    </source>
</reference>
<comment type="caution">
    <text evidence="2">The sequence shown here is derived from an EMBL/GenBank/DDBJ whole genome shotgun (WGS) entry which is preliminary data.</text>
</comment>